<name>A0ABM9DB23_9BACT</name>
<accession>A0ABM9DB23</accession>
<evidence type="ECO:0000313" key="2">
    <source>
        <dbReference type="Proteomes" id="UP001295463"/>
    </source>
</evidence>
<proteinExistence type="predicted"/>
<protein>
    <submittedName>
        <fullName evidence="1">Tetratricopeptide TPR_2 repeat protein</fullName>
    </submittedName>
</protein>
<dbReference type="Proteomes" id="UP001295463">
    <property type="component" value="Chromosome"/>
</dbReference>
<dbReference type="Gene3D" id="1.25.40.10">
    <property type="entry name" value="Tetratricopeptide repeat domain"/>
    <property type="match status" value="2"/>
</dbReference>
<dbReference type="InterPro" id="IPR019734">
    <property type="entry name" value="TPR_rpt"/>
</dbReference>
<reference evidence="1 2" key="1">
    <citation type="submission" date="2022-03" db="EMBL/GenBank/DDBJ databases">
        <authorList>
            <person name="Koch H."/>
        </authorList>
    </citation>
    <scope>NUCLEOTIDE SEQUENCE [LARGE SCALE GENOMIC DNA]</scope>
    <source>
        <strain evidence="1 2">G1</strain>
    </source>
</reference>
<dbReference type="PROSITE" id="PS51257">
    <property type="entry name" value="PROKAR_LIPOPROTEIN"/>
    <property type="match status" value="1"/>
</dbReference>
<gene>
    <name evidence="1" type="ORF">GEAMG1_2585</name>
</gene>
<keyword evidence="2" id="KW-1185">Reference proteome</keyword>
<dbReference type="Gene3D" id="3.40.50.10610">
    <property type="entry name" value="ABC-type transport auxiliary lipoprotein component"/>
    <property type="match status" value="1"/>
</dbReference>
<dbReference type="InterPro" id="IPR011990">
    <property type="entry name" value="TPR-like_helical_dom_sf"/>
</dbReference>
<dbReference type="InterPro" id="IPR005534">
    <property type="entry name" value="Curli_assmbl/transp-comp_CsgG"/>
</dbReference>
<organism evidence="1 2">
    <name type="scientific">Trichlorobacter ammonificans</name>
    <dbReference type="NCBI Taxonomy" id="2916410"/>
    <lineage>
        <taxon>Bacteria</taxon>
        <taxon>Pseudomonadati</taxon>
        <taxon>Thermodesulfobacteriota</taxon>
        <taxon>Desulfuromonadia</taxon>
        <taxon>Geobacterales</taxon>
        <taxon>Geobacteraceae</taxon>
        <taxon>Trichlorobacter</taxon>
    </lineage>
</organism>
<dbReference type="SMART" id="SM00028">
    <property type="entry name" value="TPR"/>
    <property type="match status" value="4"/>
</dbReference>
<evidence type="ECO:0000313" key="1">
    <source>
        <dbReference type="EMBL" id="CAH2032421.1"/>
    </source>
</evidence>
<dbReference type="Pfam" id="PF03783">
    <property type="entry name" value="CsgG"/>
    <property type="match status" value="1"/>
</dbReference>
<dbReference type="EMBL" id="OW150024">
    <property type="protein sequence ID" value="CAH2032421.1"/>
    <property type="molecule type" value="Genomic_DNA"/>
</dbReference>
<dbReference type="SUPFAM" id="SSF48452">
    <property type="entry name" value="TPR-like"/>
    <property type="match status" value="2"/>
</dbReference>
<dbReference type="RefSeq" id="WP_305733172.1">
    <property type="nucleotide sequence ID" value="NZ_OW150024.1"/>
</dbReference>
<sequence>MKRILAGVAVCILAGCNNPGKESFELGRQLERQGRLDEAITLYEDALTKERDNQEYQQVLAGARKAAAGRFIEQGRKRLQGAPPTYDLLRAAQLDLDKALKADPTNSEARALAASIKSQSDALLTRAETLYGESGKAAEAKDWPTAINKLRELRQFYPTYLDLAVKLPQTESAAVSHYLREVERLRSQDNLDGMIAALQQALAIQPSNQQLTALLADTKAQNTAAAWFAKAEQRAGQQKWRDAVDYLRKAQALEPDAELSAKMHELRRQGAGRLLQQATVHLNRKQLYSAYLSLLASVELSPDSLKEGEASELRRQLVGEMTAKSQESETGGLLGNAYHWQELALKLGGPDRAASQRLQGLKDRLRQRVVKKIAVMDFTPPTNSTDAGRLVTDSLLSYMTKNASSDVKILARDVLGAIIKEIEFGQAGLYDIESAKKTGKLKGTDIFIFGSVLQYSVEKGAEESSKMVNVSVAKRKVSNPAYQSWLQRNPSPNERELALAPPALIDEDIRETVRYKVGTHKKTANVALSFRVIDVESGEVVITKTIKSKKEAQDNFSEGVEFANIPFDPLQLPPDTELLEKAVEEGIAELGHLVLSRFQNLQATYLNAAELLGKKGQHDTAIERYIDAMVSEEVKNVSSQVTEQARREIDRQLQLADNSR</sequence>